<dbReference type="SMART" id="SM00293">
    <property type="entry name" value="PWWP"/>
    <property type="match status" value="1"/>
</dbReference>
<name>A0A816WN61_9BILA</name>
<dbReference type="GO" id="GO:0032040">
    <property type="term" value="C:small-subunit processome"/>
    <property type="evidence" value="ECO:0007669"/>
    <property type="project" value="TreeGrafter"/>
</dbReference>
<evidence type="ECO:0000256" key="1">
    <source>
        <dbReference type="SAM" id="MobiDB-lite"/>
    </source>
</evidence>
<sequence>MATAQSSSESIARKRQRRVKQDPEFIFENTTTHVIELDVKPKPTKQKLIATPTKSIDSIDDSSIGADLYEPGDIVWSKLGSFPWWPALIYRCDAENGIFTRTFNSYNKTKRQFFVYFYGKYLEYSWLSTRSLLKYAGLNTFIQNAETAVQQASTKSEKLELANRYQLKVSMKKRAQWDEAIELADRALTMTKDERIKQFSVLLNESRIQKKQLNTNSSRGKASIDKSHDTETISNKRRKRSSPSPSFHLPDEIEKPSQVSNQSDHDEKKDEPSVKKKRGRKPKVSLKTNEKDNQTSAVTTFDNKNANYSIRSRFNKSISPTNKETIPSLIIQRRKLSDNTEMEYEYLPLSKGEQTASPFIHANIPLLSNYEQKQIVEGLLNYANEKTVTLEEARIFAVNKATEIVYENYNYRMENISAEWFYDSILLKYPSLVFKCRSWFEQVRSDVIPDGTDAIELKQWQIALMIEAQTNAEQNQQASNEVTNVNDVRVYNLTCGQKAVPEWLNDDKRKKLKKEADMKQRIELIQGFEMPMLSSCIQMTRDGQYIFVTGAYKPRVRCYDVSELSLKFERCFDNECIQMKILSEDYSKVVFMHSNRYIEFHSQVGNYYTIRTPKQGRACDYRYSSCDLYCVGATNEIYRFNLEQGQYLEPLSSKSTGFNACEFNPEHELFACGSVEGHLECYDPRVRSLVGNIDCAVYANSNSGNSVSLPAVSCIKFKDALNIAVGTSTGQILMFDIRSNKPYFIKDHNYNLPIKRIDFHTLNDDYVLSIDKKICKIWNRHTGKNLTSIEPATPLNDMLNIPGSGLICLTNDSPKIFVYYIPTLGNAPKWCTFLDNITEELEEKPADTVYDDYKFLTLKELDTLGLSHLIGSDLLRAYMHGYFMDIRLYNQAKSVAEPFAFAEYRKQKLRAKIDLKREKSRVPLPIVPTVNKELAEKLLHDEGDFIVNKKKKQKAADTKESLTILKDSRFRSLFTNPDMQIDANHVSFKNIAPLVSRLSKQTAVEDESISNENDEDQDEEEQEDDDGNDLIDDMLTSDEDN</sequence>
<dbReference type="Gene3D" id="2.130.10.10">
    <property type="entry name" value="YVTN repeat-like/Quinoprotein amine dehydrogenase"/>
    <property type="match status" value="1"/>
</dbReference>
<dbReference type="Gene3D" id="2.30.30.140">
    <property type="match status" value="1"/>
</dbReference>
<dbReference type="Pfam" id="PF23098">
    <property type="entry name" value="Beta-prop_NOL10_N"/>
    <property type="match status" value="1"/>
</dbReference>
<dbReference type="InterPro" id="IPR040382">
    <property type="entry name" value="NOL10/Enp2"/>
</dbReference>
<feature type="compositionally biased region" description="Acidic residues" evidence="1">
    <location>
        <begin position="1004"/>
        <end position="1041"/>
    </location>
</feature>
<dbReference type="AlphaFoldDB" id="A0A816WN61"/>
<dbReference type="EMBL" id="CAJNRF010011402">
    <property type="protein sequence ID" value="CAF2131256.1"/>
    <property type="molecule type" value="Genomic_DNA"/>
</dbReference>
<dbReference type="SUPFAM" id="SSF63748">
    <property type="entry name" value="Tudor/PWWP/MBT"/>
    <property type="match status" value="1"/>
</dbReference>
<feature type="region of interest" description="Disordered" evidence="1">
    <location>
        <begin position="212"/>
        <end position="300"/>
    </location>
</feature>
<dbReference type="PROSITE" id="PS50812">
    <property type="entry name" value="PWWP"/>
    <property type="match status" value="1"/>
</dbReference>
<gene>
    <name evidence="3" type="ORF">WKI299_LOCUS26333</name>
</gene>
<evidence type="ECO:0000313" key="4">
    <source>
        <dbReference type="Proteomes" id="UP000663856"/>
    </source>
</evidence>
<proteinExistence type="predicted"/>
<dbReference type="PANTHER" id="PTHR14927">
    <property type="entry name" value="NUCLEOLAR PROTEIN 10"/>
    <property type="match status" value="1"/>
</dbReference>
<dbReference type="GO" id="GO:0000462">
    <property type="term" value="P:maturation of SSU-rRNA from tricistronic rRNA transcript (SSU-rRNA, 5.8S rRNA, LSU-rRNA)"/>
    <property type="evidence" value="ECO:0007669"/>
    <property type="project" value="TreeGrafter"/>
</dbReference>
<dbReference type="InterPro" id="IPR036322">
    <property type="entry name" value="WD40_repeat_dom_sf"/>
</dbReference>
<feature type="region of interest" description="Disordered" evidence="1">
    <location>
        <begin position="1000"/>
        <end position="1041"/>
    </location>
</feature>
<dbReference type="InterPro" id="IPR015943">
    <property type="entry name" value="WD40/YVTN_repeat-like_dom_sf"/>
</dbReference>
<dbReference type="Proteomes" id="UP000663856">
    <property type="component" value="Unassembled WGS sequence"/>
</dbReference>
<organism evidence="3 4">
    <name type="scientific">Rotaria magnacalcarata</name>
    <dbReference type="NCBI Taxonomy" id="392030"/>
    <lineage>
        <taxon>Eukaryota</taxon>
        <taxon>Metazoa</taxon>
        <taxon>Spiralia</taxon>
        <taxon>Gnathifera</taxon>
        <taxon>Rotifera</taxon>
        <taxon>Eurotatoria</taxon>
        <taxon>Bdelloidea</taxon>
        <taxon>Philodinida</taxon>
        <taxon>Philodinidae</taxon>
        <taxon>Rotaria</taxon>
    </lineage>
</organism>
<dbReference type="CDD" id="cd20144">
    <property type="entry name" value="PWWP_NSD_rpt1"/>
    <property type="match status" value="1"/>
</dbReference>
<comment type="caution">
    <text evidence="3">The sequence shown here is derived from an EMBL/GenBank/DDBJ whole genome shotgun (WGS) entry which is preliminary data.</text>
</comment>
<protein>
    <recommendedName>
        <fullName evidence="2">PWWP domain-containing protein</fullName>
    </recommendedName>
</protein>
<accession>A0A816WN61</accession>
<evidence type="ECO:0000259" key="2">
    <source>
        <dbReference type="PROSITE" id="PS50812"/>
    </source>
</evidence>
<feature type="compositionally biased region" description="Basic and acidic residues" evidence="1">
    <location>
        <begin position="263"/>
        <end position="274"/>
    </location>
</feature>
<feature type="compositionally biased region" description="Basic and acidic residues" evidence="1">
    <location>
        <begin position="222"/>
        <end position="231"/>
    </location>
</feature>
<feature type="domain" description="PWWP" evidence="2">
    <location>
        <begin position="71"/>
        <end position="137"/>
    </location>
</feature>
<dbReference type="InterPro" id="IPR056550">
    <property type="entry name" value="NOL10_2nd"/>
</dbReference>
<feature type="compositionally biased region" description="Basic residues" evidence="1">
    <location>
        <begin position="275"/>
        <end position="284"/>
    </location>
</feature>
<dbReference type="SUPFAM" id="SSF50978">
    <property type="entry name" value="WD40 repeat-like"/>
    <property type="match status" value="1"/>
</dbReference>
<dbReference type="Pfam" id="PF00855">
    <property type="entry name" value="PWWP"/>
    <property type="match status" value="1"/>
</dbReference>
<dbReference type="InterPro" id="IPR000313">
    <property type="entry name" value="PWWP_dom"/>
</dbReference>
<dbReference type="InterPro" id="IPR056551">
    <property type="entry name" value="Beta-prop_NOL10_N"/>
</dbReference>
<evidence type="ECO:0000313" key="3">
    <source>
        <dbReference type="EMBL" id="CAF2131256.1"/>
    </source>
</evidence>
<dbReference type="Pfam" id="PF23097">
    <property type="entry name" value="NOL10_2nd"/>
    <property type="match status" value="1"/>
</dbReference>
<dbReference type="GO" id="GO:0030686">
    <property type="term" value="C:90S preribosome"/>
    <property type="evidence" value="ECO:0007669"/>
    <property type="project" value="TreeGrafter"/>
</dbReference>
<reference evidence="3" key="1">
    <citation type="submission" date="2021-02" db="EMBL/GenBank/DDBJ databases">
        <authorList>
            <person name="Nowell W R."/>
        </authorList>
    </citation>
    <scope>NUCLEOTIDE SEQUENCE</scope>
</reference>
<dbReference type="PANTHER" id="PTHR14927:SF0">
    <property type="entry name" value="NUCLEOLAR PROTEIN 10"/>
    <property type="match status" value="1"/>
</dbReference>